<evidence type="ECO:0000313" key="1">
    <source>
        <dbReference type="EMBL" id="RMI40103.1"/>
    </source>
</evidence>
<dbReference type="EMBL" id="RFFJ01000062">
    <property type="protein sequence ID" value="RMI40103.1"/>
    <property type="molecule type" value="Genomic_DNA"/>
</dbReference>
<dbReference type="AlphaFoldDB" id="A0A3M2LU89"/>
<comment type="caution">
    <text evidence="1">The sequence shown here is derived from an EMBL/GenBank/DDBJ whole genome shotgun (WGS) entry which is preliminary data.</text>
</comment>
<protein>
    <submittedName>
        <fullName evidence="1">Uncharacterized protein</fullName>
    </submittedName>
</protein>
<gene>
    <name evidence="1" type="ORF">EBN88_13420</name>
</gene>
<reference evidence="1 2" key="1">
    <citation type="submission" date="2018-10" db="EMBL/GenBank/DDBJ databases">
        <title>Isolation, diversity and antifungal activity of actinobacteria from wheat.</title>
        <authorList>
            <person name="Han C."/>
        </authorList>
    </citation>
    <scope>NUCLEOTIDE SEQUENCE [LARGE SCALE GENOMIC DNA]</scope>
    <source>
        <strain evidence="1 2">NEAU-YY642</strain>
    </source>
</reference>
<sequence length="106" mass="12105">MGRRTPRPGHIDGLSHATLAEVRRVERTRNHLWAGGTAEALRRWRTFVREPGHRLWEEPANGGCLVWACCGDPFEAREFLESVMLALSRRARSELRALVAPLDDLY</sequence>
<evidence type="ECO:0000313" key="2">
    <source>
        <dbReference type="Proteomes" id="UP000278673"/>
    </source>
</evidence>
<keyword evidence="2" id="KW-1185">Reference proteome</keyword>
<accession>A0A3M2LU89</accession>
<organism evidence="1 2">
    <name type="scientific">Streptomyces triticirhizae</name>
    <dbReference type="NCBI Taxonomy" id="2483353"/>
    <lineage>
        <taxon>Bacteria</taxon>
        <taxon>Bacillati</taxon>
        <taxon>Actinomycetota</taxon>
        <taxon>Actinomycetes</taxon>
        <taxon>Kitasatosporales</taxon>
        <taxon>Streptomycetaceae</taxon>
        <taxon>Streptomyces</taxon>
    </lineage>
</organism>
<dbReference type="Proteomes" id="UP000278673">
    <property type="component" value="Unassembled WGS sequence"/>
</dbReference>
<name>A0A3M2LU89_9ACTN</name>
<proteinExistence type="predicted"/>